<dbReference type="Pfam" id="PF03600">
    <property type="entry name" value="CitMHS"/>
    <property type="match status" value="1"/>
</dbReference>
<feature type="domain" description="Citrate transporter-like" evidence="8">
    <location>
        <begin position="69"/>
        <end position="484"/>
    </location>
</feature>
<evidence type="ECO:0000313" key="10">
    <source>
        <dbReference type="Proteomes" id="UP000030671"/>
    </source>
</evidence>
<proteinExistence type="predicted"/>
<accession>W4JMN4</accession>
<sequence>MSASSVGEWSSVLTFIVFFLTNIIVILPFRIPIPQFLASFAYGLLVKCYIVPPSSEPHRRIYIRVNSLSAPFIAVLFLLAVQAIDGMVVKKGILGADGVQPINIMALFISLAYISISLDATGLLRFLAFWVAQKGGSSGHRLYLYLYVFFLVCGVIVGNDPVILSGTVFLAYLTRMSGCVITPPTAWIFAQFTAANMASVVLVSSNPTNLVLSGAFSLTFVTYTSSLILPFLAAAALTYPFLKFVLFRSVEFIPPSIELPMDEAGHSASVNTPTAALVDKSGAIFGSALLISTLGVLVGTSTIGVPVWEVTVPPAVIMLARDIWMDWKRHNETMRETEQAVSQPKQIGDGTVNAIELRRIHSFAAISPALGPTTSPTLSSLLSLQTLKKIFPTVHVIVQRLPLALLPFAFLMFILVQGLASKGWVGLFAEWWRVWTNKTGPVGATFGMAIVSGLLCNICGTNIGTTILLARTVQQWLSVAQPSAMLRYASIYSLALGSNYGAFTLAFSASLAGLLWRDILRHKGIHVRQAQFATLNAGTFAIAIVASCAVLITQSYVIHGKD</sequence>
<dbReference type="InterPro" id="IPR004680">
    <property type="entry name" value="Cit_transptr-like_dom"/>
</dbReference>
<keyword evidence="6 7" id="KW-0472">Membrane</keyword>
<dbReference type="AlphaFoldDB" id="W4JMN4"/>
<dbReference type="RefSeq" id="XP_009553061.1">
    <property type="nucleotide sequence ID" value="XM_009554766.1"/>
</dbReference>
<reference evidence="9 10" key="1">
    <citation type="journal article" date="2012" name="New Phytol.">
        <title>Insight into trade-off between wood decay and parasitism from the genome of a fungal forest pathogen.</title>
        <authorList>
            <person name="Olson A."/>
            <person name="Aerts A."/>
            <person name="Asiegbu F."/>
            <person name="Belbahri L."/>
            <person name="Bouzid O."/>
            <person name="Broberg A."/>
            <person name="Canback B."/>
            <person name="Coutinho P.M."/>
            <person name="Cullen D."/>
            <person name="Dalman K."/>
            <person name="Deflorio G."/>
            <person name="van Diepen L.T."/>
            <person name="Dunand C."/>
            <person name="Duplessis S."/>
            <person name="Durling M."/>
            <person name="Gonthier P."/>
            <person name="Grimwood J."/>
            <person name="Fossdal C.G."/>
            <person name="Hansson D."/>
            <person name="Henrissat B."/>
            <person name="Hietala A."/>
            <person name="Himmelstrand K."/>
            <person name="Hoffmeister D."/>
            <person name="Hogberg N."/>
            <person name="James T.Y."/>
            <person name="Karlsson M."/>
            <person name="Kohler A."/>
            <person name="Kues U."/>
            <person name="Lee Y.H."/>
            <person name="Lin Y.C."/>
            <person name="Lind M."/>
            <person name="Lindquist E."/>
            <person name="Lombard V."/>
            <person name="Lucas S."/>
            <person name="Lunden K."/>
            <person name="Morin E."/>
            <person name="Murat C."/>
            <person name="Park J."/>
            <person name="Raffaello T."/>
            <person name="Rouze P."/>
            <person name="Salamov A."/>
            <person name="Schmutz J."/>
            <person name="Solheim H."/>
            <person name="Stahlberg J."/>
            <person name="Velez H."/>
            <person name="de Vries R.P."/>
            <person name="Wiebenga A."/>
            <person name="Woodward S."/>
            <person name="Yakovlev I."/>
            <person name="Garbelotto M."/>
            <person name="Martin F."/>
            <person name="Grigoriev I.V."/>
            <person name="Stenlid J."/>
        </authorList>
    </citation>
    <scope>NUCLEOTIDE SEQUENCE [LARGE SCALE GENOMIC DNA]</scope>
    <source>
        <strain evidence="9 10">TC 32-1</strain>
    </source>
</reference>
<feature type="transmembrane region" description="Helical" evidence="7">
    <location>
        <begin position="215"/>
        <end position="242"/>
    </location>
</feature>
<dbReference type="InParanoid" id="W4JMN4"/>
<gene>
    <name evidence="9" type="ORF">HETIRDRAFT_57259</name>
</gene>
<feature type="transmembrane region" description="Helical" evidence="7">
    <location>
        <begin position="283"/>
        <end position="308"/>
    </location>
</feature>
<dbReference type="STRING" id="747525.W4JMN4"/>
<keyword evidence="2" id="KW-0813">Transport</keyword>
<keyword evidence="3" id="KW-1003">Cell membrane</keyword>
<dbReference type="GO" id="GO:0005886">
    <property type="term" value="C:plasma membrane"/>
    <property type="evidence" value="ECO:0007669"/>
    <property type="project" value="UniProtKB-SubCell"/>
</dbReference>
<feature type="transmembrane region" description="Helical" evidence="7">
    <location>
        <begin position="35"/>
        <end position="51"/>
    </location>
</feature>
<keyword evidence="4 7" id="KW-0812">Transmembrane</keyword>
<feature type="transmembrane region" description="Helical" evidence="7">
    <location>
        <begin position="63"/>
        <end position="84"/>
    </location>
</feature>
<dbReference type="EMBL" id="KI925467">
    <property type="protein sequence ID" value="ETW74773.1"/>
    <property type="molecule type" value="Genomic_DNA"/>
</dbReference>
<dbReference type="KEGG" id="hir:HETIRDRAFT_57259"/>
<feature type="transmembrane region" description="Helical" evidence="7">
    <location>
        <begin position="185"/>
        <end position="203"/>
    </location>
</feature>
<feature type="transmembrane region" description="Helical" evidence="7">
    <location>
        <begin position="12"/>
        <end position="29"/>
    </location>
</feature>
<evidence type="ECO:0000256" key="5">
    <source>
        <dbReference type="ARBA" id="ARBA00022989"/>
    </source>
</evidence>
<dbReference type="GeneID" id="20678389"/>
<evidence type="ECO:0000256" key="7">
    <source>
        <dbReference type="SAM" id="Phobius"/>
    </source>
</evidence>
<feature type="transmembrane region" description="Helical" evidence="7">
    <location>
        <begin position="445"/>
        <end position="470"/>
    </location>
</feature>
<organism evidence="9 10">
    <name type="scientific">Heterobasidion irregulare (strain TC 32-1)</name>
    <dbReference type="NCBI Taxonomy" id="747525"/>
    <lineage>
        <taxon>Eukaryota</taxon>
        <taxon>Fungi</taxon>
        <taxon>Dikarya</taxon>
        <taxon>Basidiomycota</taxon>
        <taxon>Agaricomycotina</taxon>
        <taxon>Agaricomycetes</taxon>
        <taxon>Russulales</taxon>
        <taxon>Bondarzewiaceae</taxon>
        <taxon>Heterobasidion</taxon>
        <taxon>Heterobasidion annosum species complex</taxon>
    </lineage>
</organism>
<dbReference type="GO" id="GO:0055085">
    <property type="term" value="P:transmembrane transport"/>
    <property type="evidence" value="ECO:0007669"/>
    <property type="project" value="InterPro"/>
</dbReference>
<dbReference type="OrthoDB" id="442352at2759"/>
<dbReference type="PANTHER" id="PTHR43302:SF5">
    <property type="entry name" value="TRANSPORTER ARSB-RELATED"/>
    <property type="match status" value="1"/>
</dbReference>
<protein>
    <submittedName>
        <fullName evidence="9">Arsenite-antimonite efflux transporter</fullName>
    </submittedName>
</protein>
<evidence type="ECO:0000256" key="3">
    <source>
        <dbReference type="ARBA" id="ARBA00022475"/>
    </source>
</evidence>
<feature type="transmembrane region" description="Helical" evidence="7">
    <location>
        <begin position="144"/>
        <end position="173"/>
    </location>
</feature>
<keyword evidence="10" id="KW-1185">Reference proteome</keyword>
<evidence type="ECO:0000259" key="8">
    <source>
        <dbReference type="Pfam" id="PF03600"/>
    </source>
</evidence>
<comment type="subcellular location">
    <subcellularLocation>
        <location evidence="1">Cell membrane</location>
        <topology evidence="1">Multi-pass membrane protein</topology>
    </subcellularLocation>
</comment>
<keyword evidence="5 7" id="KW-1133">Transmembrane helix</keyword>
<dbReference type="eggNOG" id="ENOG502QVIJ">
    <property type="taxonomic scope" value="Eukaryota"/>
</dbReference>
<evidence type="ECO:0000256" key="6">
    <source>
        <dbReference type="ARBA" id="ARBA00023136"/>
    </source>
</evidence>
<feature type="transmembrane region" description="Helical" evidence="7">
    <location>
        <begin position="536"/>
        <end position="558"/>
    </location>
</feature>
<evidence type="ECO:0000313" key="9">
    <source>
        <dbReference type="EMBL" id="ETW74773.1"/>
    </source>
</evidence>
<dbReference type="HOGENOM" id="CLU_017834_0_0_1"/>
<dbReference type="Proteomes" id="UP000030671">
    <property type="component" value="Unassembled WGS sequence"/>
</dbReference>
<evidence type="ECO:0000256" key="2">
    <source>
        <dbReference type="ARBA" id="ARBA00022448"/>
    </source>
</evidence>
<feature type="transmembrane region" description="Helical" evidence="7">
    <location>
        <begin position="403"/>
        <end position="425"/>
    </location>
</feature>
<feature type="transmembrane region" description="Helical" evidence="7">
    <location>
        <begin position="491"/>
        <end position="516"/>
    </location>
</feature>
<dbReference type="PANTHER" id="PTHR43302">
    <property type="entry name" value="TRANSPORTER ARSB-RELATED"/>
    <property type="match status" value="1"/>
</dbReference>
<evidence type="ECO:0000256" key="1">
    <source>
        <dbReference type="ARBA" id="ARBA00004651"/>
    </source>
</evidence>
<feature type="transmembrane region" description="Helical" evidence="7">
    <location>
        <begin position="104"/>
        <end position="132"/>
    </location>
</feature>
<name>W4JMN4_HETIT</name>
<evidence type="ECO:0000256" key="4">
    <source>
        <dbReference type="ARBA" id="ARBA00022692"/>
    </source>
</evidence>